<feature type="transmembrane region" description="Helical" evidence="7">
    <location>
        <begin position="203"/>
        <end position="220"/>
    </location>
</feature>
<comment type="subcellular location">
    <subcellularLocation>
        <location evidence="1">Membrane</location>
        <topology evidence="1">Multi-pass membrane protein</topology>
    </subcellularLocation>
</comment>
<keyword evidence="2 7" id="KW-0812">Transmembrane</keyword>
<sequence length="460" mass="48690">MSRAHFRPTELTLLVFSALILGVALVALQISLENDLDSEVFTVVGGYVATFGVAHVVLCLKAPEADQIMLPIAALLNALGLVMIYRIDLALDSSRATSQIMWTVIGVVIFCAVIIAMKSHQNLQNYAYLLGLGGLVLSALPIVWPTSINADAKVWISIGPVSIQPGEFAKIMLLIFFAALLVNKRTMFTVAGRRVLGLQFPRLRDLGPILLVWGIAILIMAAQNDFGPALLLFGTVLGMLYIATGRPSWLVIGIGLAAIGAWGVFQISDKIQDRFTNYLDPIANYDGNGYQLAQALFGMSFGGVTGTGLGEGYPQIVPVAWSDFILSSVGEELGFVGLAAVLILFAVLVTRGFTTALRTPDSFGKLVSAGLSFTMAIQVFVVTGGISKLLPMTGLTTPFMSHGGSSLLANYILLAILLKISHDGRLRRAAAAGDSTAAAVDGPADSAGHPGTGLNQEVQK</sequence>
<keyword evidence="8" id="KW-0131">Cell cycle</keyword>
<comment type="caution">
    <text evidence="8">The sequence shown here is derived from an EMBL/GenBank/DDBJ whole genome shotgun (WGS) entry which is preliminary data.</text>
</comment>
<feature type="transmembrane region" description="Helical" evidence="7">
    <location>
        <begin position="164"/>
        <end position="182"/>
    </location>
</feature>
<evidence type="ECO:0000256" key="7">
    <source>
        <dbReference type="SAM" id="Phobius"/>
    </source>
</evidence>
<protein>
    <submittedName>
        <fullName evidence="8">Cell division protein FtsW</fullName>
    </submittedName>
</protein>
<evidence type="ECO:0000256" key="3">
    <source>
        <dbReference type="ARBA" id="ARBA00022960"/>
    </source>
</evidence>
<dbReference type="InterPro" id="IPR001182">
    <property type="entry name" value="FtsW/RodA"/>
</dbReference>
<dbReference type="STRING" id="863239.GCA_000213935_00840"/>
<keyword evidence="4 7" id="KW-1133">Transmembrane helix</keyword>
<evidence type="ECO:0000256" key="5">
    <source>
        <dbReference type="ARBA" id="ARBA00023136"/>
    </source>
</evidence>
<evidence type="ECO:0000256" key="1">
    <source>
        <dbReference type="ARBA" id="ARBA00004141"/>
    </source>
</evidence>
<dbReference type="GO" id="GO:0051301">
    <property type="term" value="P:cell division"/>
    <property type="evidence" value="ECO:0007669"/>
    <property type="project" value="UniProtKB-KW"/>
</dbReference>
<dbReference type="GO" id="GO:0015648">
    <property type="term" value="F:lipid-linked peptidoglycan transporter activity"/>
    <property type="evidence" value="ECO:0007669"/>
    <property type="project" value="TreeGrafter"/>
</dbReference>
<feature type="transmembrane region" description="Helical" evidence="7">
    <location>
        <begin position="44"/>
        <end position="61"/>
    </location>
</feature>
<feature type="region of interest" description="Disordered" evidence="6">
    <location>
        <begin position="436"/>
        <end position="460"/>
    </location>
</feature>
<proteinExistence type="predicted"/>
<feature type="transmembrane region" description="Helical" evidence="7">
    <location>
        <begin position="366"/>
        <end position="387"/>
    </location>
</feature>
<feature type="transmembrane region" description="Helical" evidence="7">
    <location>
        <begin position="68"/>
        <end position="87"/>
    </location>
</feature>
<dbReference type="RefSeq" id="WP_273052567.1">
    <property type="nucleotide sequence ID" value="NZ_DAITTW010000107.1"/>
</dbReference>
<feature type="transmembrane region" description="Helical" evidence="7">
    <location>
        <begin position="12"/>
        <end position="32"/>
    </location>
</feature>
<keyword evidence="8" id="KW-0132">Cell division</keyword>
<feature type="transmembrane region" description="Helical" evidence="7">
    <location>
        <begin position="333"/>
        <end position="354"/>
    </location>
</feature>
<reference evidence="8 9" key="1">
    <citation type="journal article" date="2018" name="Nat. Biotechnol.">
        <title>A standardized bacterial taxonomy based on genome phylogeny substantially revises the tree of life.</title>
        <authorList>
            <person name="Parks D.H."/>
            <person name="Chuvochina M."/>
            <person name="Waite D.W."/>
            <person name="Rinke C."/>
            <person name="Skarshewski A."/>
            <person name="Chaumeil P.A."/>
            <person name="Hugenholtz P."/>
        </authorList>
    </citation>
    <scope>NUCLEOTIDE SEQUENCE [LARGE SCALE GENOMIC DNA]</scope>
    <source>
        <strain evidence="8">UBA11247</strain>
    </source>
</reference>
<dbReference type="AlphaFoldDB" id="A0A3D4T197"/>
<dbReference type="PANTHER" id="PTHR30474:SF3">
    <property type="entry name" value="PEPTIDOGLYCAN GLYCOSYLTRANSFERASE RODA"/>
    <property type="match status" value="1"/>
</dbReference>
<feature type="transmembrane region" description="Helical" evidence="7">
    <location>
        <begin position="226"/>
        <end position="242"/>
    </location>
</feature>
<name>A0A3D4T197_9CORY</name>
<feature type="transmembrane region" description="Helical" evidence="7">
    <location>
        <begin position="126"/>
        <end position="144"/>
    </location>
</feature>
<organism evidence="8 9">
    <name type="scientific">Corynebacterium nuruki</name>
    <dbReference type="NCBI Taxonomy" id="1032851"/>
    <lineage>
        <taxon>Bacteria</taxon>
        <taxon>Bacillati</taxon>
        <taxon>Actinomycetota</taxon>
        <taxon>Actinomycetes</taxon>
        <taxon>Mycobacteriales</taxon>
        <taxon>Corynebacteriaceae</taxon>
        <taxon>Corynebacterium</taxon>
    </lineage>
</organism>
<evidence type="ECO:0000256" key="4">
    <source>
        <dbReference type="ARBA" id="ARBA00022989"/>
    </source>
</evidence>
<dbReference type="GO" id="GO:0008360">
    <property type="term" value="P:regulation of cell shape"/>
    <property type="evidence" value="ECO:0007669"/>
    <property type="project" value="UniProtKB-KW"/>
</dbReference>
<evidence type="ECO:0000256" key="2">
    <source>
        <dbReference type="ARBA" id="ARBA00022692"/>
    </source>
</evidence>
<dbReference type="EMBL" id="DQID01000284">
    <property type="protein sequence ID" value="HCT15288.1"/>
    <property type="molecule type" value="Genomic_DNA"/>
</dbReference>
<feature type="transmembrane region" description="Helical" evidence="7">
    <location>
        <begin position="399"/>
        <end position="418"/>
    </location>
</feature>
<dbReference type="Pfam" id="PF01098">
    <property type="entry name" value="FTSW_RODA_SPOVE"/>
    <property type="match status" value="1"/>
</dbReference>
<feature type="transmembrane region" description="Helical" evidence="7">
    <location>
        <begin position="99"/>
        <end position="117"/>
    </location>
</feature>
<dbReference type="PANTHER" id="PTHR30474">
    <property type="entry name" value="CELL CYCLE PROTEIN"/>
    <property type="match status" value="1"/>
</dbReference>
<gene>
    <name evidence="8" type="ORF">DIW82_11035</name>
</gene>
<dbReference type="GO" id="GO:0005886">
    <property type="term" value="C:plasma membrane"/>
    <property type="evidence" value="ECO:0007669"/>
    <property type="project" value="TreeGrafter"/>
</dbReference>
<evidence type="ECO:0000256" key="6">
    <source>
        <dbReference type="SAM" id="MobiDB-lite"/>
    </source>
</evidence>
<feature type="transmembrane region" description="Helical" evidence="7">
    <location>
        <begin position="249"/>
        <end position="268"/>
    </location>
</feature>
<keyword evidence="3" id="KW-0133">Cell shape</keyword>
<evidence type="ECO:0000313" key="8">
    <source>
        <dbReference type="EMBL" id="HCT15288.1"/>
    </source>
</evidence>
<evidence type="ECO:0000313" key="9">
    <source>
        <dbReference type="Proteomes" id="UP000261739"/>
    </source>
</evidence>
<keyword evidence="5 7" id="KW-0472">Membrane</keyword>
<accession>A0A3D4T197</accession>
<dbReference type="Proteomes" id="UP000261739">
    <property type="component" value="Unassembled WGS sequence"/>
</dbReference>
<dbReference type="GO" id="GO:0032153">
    <property type="term" value="C:cell division site"/>
    <property type="evidence" value="ECO:0007669"/>
    <property type="project" value="TreeGrafter"/>
</dbReference>